<dbReference type="SUPFAM" id="SSF50447">
    <property type="entry name" value="Translation proteins"/>
    <property type="match status" value="1"/>
</dbReference>
<organism evidence="7 8">
    <name type="scientific">Tribonema minus</name>
    <dbReference type="NCBI Taxonomy" id="303371"/>
    <lineage>
        <taxon>Eukaryota</taxon>
        <taxon>Sar</taxon>
        <taxon>Stramenopiles</taxon>
        <taxon>Ochrophyta</taxon>
        <taxon>PX clade</taxon>
        <taxon>Xanthophyceae</taxon>
        <taxon>Tribonematales</taxon>
        <taxon>Tribonemataceae</taxon>
        <taxon>Tribonema</taxon>
    </lineage>
</organism>
<keyword evidence="5" id="KW-0342">GTP-binding</keyword>
<evidence type="ECO:0000256" key="3">
    <source>
        <dbReference type="ARBA" id="ARBA00021392"/>
    </source>
</evidence>
<comment type="similarity">
    <text evidence="2">Belongs to the TRAFAC class translation factor GTPase superfamily. Classic translation factor GTPase family. EF-Tu/EF-1A subfamily.</text>
</comment>
<evidence type="ECO:0000313" key="7">
    <source>
        <dbReference type="EMBL" id="KAG5175887.1"/>
    </source>
</evidence>
<dbReference type="Gene3D" id="2.40.30.10">
    <property type="entry name" value="Translation factors"/>
    <property type="match status" value="2"/>
</dbReference>
<dbReference type="Gene3D" id="3.40.50.300">
    <property type="entry name" value="P-loop containing nucleotide triphosphate hydrolases"/>
    <property type="match status" value="1"/>
</dbReference>
<dbReference type="SUPFAM" id="SSF50465">
    <property type="entry name" value="EF-Tu/eEF-1alpha/eIF2-gamma C-terminal domain"/>
    <property type="match status" value="1"/>
</dbReference>
<dbReference type="PANTHER" id="PTHR43721:SF9">
    <property type="entry name" value="GTP-BINDING PROTEIN 1"/>
    <property type="match status" value="1"/>
</dbReference>
<dbReference type="InterPro" id="IPR000795">
    <property type="entry name" value="T_Tr_GTP-bd_dom"/>
</dbReference>
<name>A0A836C8C3_9STRA</name>
<feature type="domain" description="Tr-type G" evidence="6">
    <location>
        <begin position="1"/>
        <end position="221"/>
    </location>
</feature>
<dbReference type="AlphaFoldDB" id="A0A836C8C3"/>
<dbReference type="InterPro" id="IPR009001">
    <property type="entry name" value="Transl_elong_EF1A/Init_IF2_C"/>
</dbReference>
<dbReference type="PROSITE" id="PS51722">
    <property type="entry name" value="G_TR_2"/>
    <property type="match status" value="1"/>
</dbReference>
<dbReference type="SUPFAM" id="SSF52540">
    <property type="entry name" value="P-loop containing nucleoside triphosphate hydrolases"/>
    <property type="match status" value="1"/>
</dbReference>
<dbReference type="EMBL" id="JAFCMP010000544">
    <property type="protein sequence ID" value="KAG5175887.1"/>
    <property type="molecule type" value="Genomic_DNA"/>
</dbReference>
<keyword evidence="7" id="KW-0251">Elongation factor</keyword>
<reference evidence="7" key="1">
    <citation type="submission" date="2021-02" db="EMBL/GenBank/DDBJ databases">
        <title>First Annotated Genome of the Yellow-green Alga Tribonema minus.</title>
        <authorList>
            <person name="Mahan K.M."/>
        </authorList>
    </citation>
    <scope>NUCLEOTIDE SEQUENCE</scope>
    <source>
        <strain evidence="7">UTEX B ZZ1240</strain>
    </source>
</reference>
<dbReference type="CDD" id="cd03708">
    <property type="entry name" value="GTPBP_III"/>
    <property type="match status" value="1"/>
</dbReference>
<dbReference type="Pfam" id="PF00009">
    <property type="entry name" value="GTP_EFTU"/>
    <property type="match status" value="1"/>
</dbReference>
<dbReference type="GO" id="GO:0005525">
    <property type="term" value="F:GTP binding"/>
    <property type="evidence" value="ECO:0007669"/>
    <property type="project" value="UniProtKB-KW"/>
</dbReference>
<sequence>MIGNVDSGKSTLIGVLCNRCTDDGRGSARSLVLKHRHEQENGRTSAVTTEIMGYTAEGDQVVPTSKKSHVARWAEVVQNSERNITLIDLCGHERYLKTTVFGLTGLMPDYCILVVGSNMGVQVMTKEHISIACALRIPLAVCVTKVDICPVPVLKQTRQTLAKYLRQNHKMPYPVKDEAQVETAASSIASDRITPVFAVSNVTGHGLDLLRLFVSKLRRQKMELSQEIALDPATVPAVHFPIDGVYEVKGVGLVIGGTVMRGSVTVNQNLQVGPDRSGQYVPVSVRSIECKRQPVKEVGLGVSATLAVRAISRRPNLRRQHFRKGMLAIGANDLPRSCWEFQADVVVLHHQTTIGVGYQPVIHCGVVRQAAAITSIDGTTTANLRTGATASVVLKFQYYSEYMEIGTTFLFREGRAKGIGKVTGTTLL</sequence>
<protein>
    <recommendedName>
        <fullName evidence="3">Elongation factor Tu, chloroplastic</fullName>
    </recommendedName>
</protein>
<keyword evidence="8" id="KW-1185">Reference proteome</keyword>
<dbReference type="InterPro" id="IPR050055">
    <property type="entry name" value="EF-Tu_GTPase"/>
</dbReference>
<accession>A0A836C8C3</accession>
<comment type="caution">
    <text evidence="7">The sequence shown here is derived from an EMBL/GenBank/DDBJ whole genome shotgun (WGS) entry which is preliminary data.</text>
</comment>
<dbReference type="InterPro" id="IPR009000">
    <property type="entry name" value="Transl_B-barrel_sf"/>
</dbReference>
<evidence type="ECO:0000256" key="4">
    <source>
        <dbReference type="ARBA" id="ARBA00022741"/>
    </source>
</evidence>
<dbReference type="GO" id="GO:0009507">
    <property type="term" value="C:chloroplast"/>
    <property type="evidence" value="ECO:0007669"/>
    <property type="project" value="UniProtKB-SubCell"/>
</dbReference>
<comment type="subcellular location">
    <subcellularLocation>
        <location evidence="1">Plastid</location>
        <location evidence="1">Chloroplast</location>
    </subcellularLocation>
</comment>
<evidence type="ECO:0000256" key="2">
    <source>
        <dbReference type="ARBA" id="ARBA00007249"/>
    </source>
</evidence>
<dbReference type="PANTHER" id="PTHR43721">
    <property type="entry name" value="ELONGATION FACTOR TU-RELATED"/>
    <property type="match status" value="1"/>
</dbReference>
<evidence type="ECO:0000313" key="8">
    <source>
        <dbReference type="Proteomes" id="UP000664859"/>
    </source>
</evidence>
<keyword evidence="4" id="KW-0547">Nucleotide-binding</keyword>
<dbReference type="OrthoDB" id="1727108at2759"/>
<keyword evidence="7" id="KW-0648">Protein biosynthesis</keyword>
<proteinExistence type="inferred from homology"/>
<evidence type="ECO:0000259" key="6">
    <source>
        <dbReference type="PROSITE" id="PS51722"/>
    </source>
</evidence>
<dbReference type="InterPro" id="IPR027417">
    <property type="entry name" value="P-loop_NTPase"/>
</dbReference>
<dbReference type="GO" id="GO:0003924">
    <property type="term" value="F:GTPase activity"/>
    <property type="evidence" value="ECO:0007669"/>
    <property type="project" value="InterPro"/>
</dbReference>
<evidence type="ECO:0000256" key="1">
    <source>
        <dbReference type="ARBA" id="ARBA00004229"/>
    </source>
</evidence>
<evidence type="ECO:0000256" key="5">
    <source>
        <dbReference type="ARBA" id="ARBA00023134"/>
    </source>
</evidence>
<dbReference type="GO" id="GO:0003746">
    <property type="term" value="F:translation elongation factor activity"/>
    <property type="evidence" value="ECO:0007669"/>
    <property type="project" value="UniProtKB-KW"/>
</dbReference>
<gene>
    <name evidence="7" type="ORF">JKP88DRAFT_190181</name>
</gene>
<dbReference type="Proteomes" id="UP000664859">
    <property type="component" value="Unassembled WGS sequence"/>
</dbReference>